<reference evidence="1 2" key="1">
    <citation type="submission" date="2020-08" db="EMBL/GenBank/DDBJ databases">
        <authorList>
            <person name="Liu C."/>
            <person name="Sun Q."/>
        </authorList>
    </citation>
    <scope>NUCLEOTIDE SEQUENCE [LARGE SCALE GENOMIC DNA]</scope>
    <source>
        <strain evidence="1 2">NSJ-29</strain>
    </source>
</reference>
<dbReference type="KEGG" id="whj:H9Q79_12600"/>
<dbReference type="AlphaFoldDB" id="A0A7G9GI84"/>
<keyword evidence="2" id="KW-1185">Reference proteome</keyword>
<name>A0A7G9GI84_9FIRM</name>
<protein>
    <submittedName>
        <fullName evidence="1">Uncharacterized protein</fullName>
    </submittedName>
</protein>
<evidence type="ECO:0000313" key="2">
    <source>
        <dbReference type="Proteomes" id="UP000515860"/>
    </source>
</evidence>
<organism evidence="1 2">
    <name type="scientific">Wansuia hejianensis</name>
    <dbReference type="NCBI Taxonomy" id="2763667"/>
    <lineage>
        <taxon>Bacteria</taxon>
        <taxon>Bacillati</taxon>
        <taxon>Bacillota</taxon>
        <taxon>Clostridia</taxon>
        <taxon>Lachnospirales</taxon>
        <taxon>Lachnospiraceae</taxon>
        <taxon>Wansuia</taxon>
    </lineage>
</organism>
<accession>A0A7G9GI84</accession>
<dbReference type="EMBL" id="CP060635">
    <property type="protein sequence ID" value="QNM10516.1"/>
    <property type="molecule type" value="Genomic_DNA"/>
</dbReference>
<gene>
    <name evidence="1" type="ORF">H9Q79_12600</name>
</gene>
<evidence type="ECO:0000313" key="1">
    <source>
        <dbReference type="EMBL" id="QNM10516.1"/>
    </source>
</evidence>
<proteinExistence type="predicted"/>
<sequence length="21" mass="2326">MDSHSMFCTRCGARLKNDPVG</sequence>
<dbReference type="Proteomes" id="UP000515860">
    <property type="component" value="Chromosome"/>
</dbReference>